<proteinExistence type="predicted"/>
<evidence type="ECO:0000313" key="2">
    <source>
        <dbReference type="Proteomes" id="UP001153076"/>
    </source>
</evidence>
<comment type="caution">
    <text evidence="1">The sequence shown here is derived from an EMBL/GenBank/DDBJ whole genome shotgun (WGS) entry which is preliminary data.</text>
</comment>
<accession>A0A9Q1GJU0</accession>
<keyword evidence="2" id="KW-1185">Reference proteome</keyword>
<organism evidence="1 2">
    <name type="scientific">Carnegiea gigantea</name>
    <dbReference type="NCBI Taxonomy" id="171969"/>
    <lineage>
        <taxon>Eukaryota</taxon>
        <taxon>Viridiplantae</taxon>
        <taxon>Streptophyta</taxon>
        <taxon>Embryophyta</taxon>
        <taxon>Tracheophyta</taxon>
        <taxon>Spermatophyta</taxon>
        <taxon>Magnoliopsida</taxon>
        <taxon>eudicotyledons</taxon>
        <taxon>Gunneridae</taxon>
        <taxon>Pentapetalae</taxon>
        <taxon>Caryophyllales</taxon>
        <taxon>Cactineae</taxon>
        <taxon>Cactaceae</taxon>
        <taxon>Cactoideae</taxon>
        <taxon>Echinocereeae</taxon>
        <taxon>Carnegiea</taxon>
    </lineage>
</organism>
<evidence type="ECO:0000313" key="1">
    <source>
        <dbReference type="EMBL" id="KAJ8422452.1"/>
    </source>
</evidence>
<gene>
    <name evidence="1" type="ORF">Cgig2_002966</name>
</gene>
<dbReference type="AlphaFoldDB" id="A0A9Q1GJU0"/>
<dbReference type="Proteomes" id="UP001153076">
    <property type="component" value="Unassembled WGS sequence"/>
</dbReference>
<name>A0A9Q1GJU0_9CARY</name>
<protein>
    <submittedName>
        <fullName evidence="1">Uncharacterized protein</fullName>
    </submittedName>
</protein>
<reference evidence="1" key="1">
    <citation type="submission" date="2022-04" db="EMBL/GenBank/DDBJ databases">
        <title>Carnegiea gigantea Genome sequencing and assembly v2.</title>
        <authorList>
            <person name="Copetti D."/>
            <person name="Sanderson M.J."/>
            <person name="Burquez A."/>
            <person name="Wojciechowski M.F."/>
        </authorList>
    </citation>
    <scope>NUCLEOTIDE SEQUENCE</scope>
    <source>
        <strain evidence="1">SGP5-SGP5p</strain>
        <tissue evidence="1">Aerial part</tissue>
    </source>
</reference>
<dbReference type="EMBL" id="JAKOGI010002251">
    <property type="protein sequence ID" value="KAJ8422452.1"/>
    <property type="molecule type" value="Genomic_DNA"/>
</dbReference>
<sequence>MVISHGYETSTSGLRMLGVEEYSQLDHEGVPGSERGTAFFWGMPTTTRPSIKAKRLGNCGWRPSTWGPANPSGMSSLDEQDDDIIYKYNKRMLGRSRRVYLQKMKIQNRNGGSAFLSRKRLSLGGASLKLEASTGPLEDARSAGGFTGRKVRAPLSLYSTFSNQNSKGPQCNCCRAHISVVHNHGIEDRLHHLGNVGVLSVPCSHGKVETRTEYEVILREGPQTLGQGLPQGPSKGFLNEKDAGDTLEDLKCLAEVKTNPEVNPEVGIFIKRNIGPQEKLQPTMRCSRPE</sequence>